<feature type="chain" id="PRO_5039670844" evidence="1">
    <location>
        <begin position="22"/>
        <end position="228"/>
    </location>
</feature>
<sequence length="228" mass="25298">MGCLEHIMPGFLTTLAASVLAGVMTLSTSGCTTPPPEKPEKIPQVMWDLLWDRDQLKEADKTFYLNSYNGVDYNVYMFRSTNLYPLECDASGTHPDDGYQVFGCQGKVPLPGTQYAPLLSPIPSTHLPTAYMGASTAPEPGAMSFGLQRPEPMNAYGKAIEVLPVGSKLVFPKKDPQAFKNDVSYYRAQREHLYNRKLVCAVPTRTSIGCIRSDNHGFYLNRYGTHTF</sequence>
<keyword evidence="3" id="KW-1185">Reference proteome</keyword>
<evidence type="ECO:0000313" key="2">
    <source>
        <dbReference type="EMBL" id="VHO00454.1"/>
    </source>
</evidence>
<accession>A0A5E3ZX19</accession>
<keyword evidence="1" id="KW-0732">Signal</keyword>
<proteinExistence type="predicted"/>
<dbReference type="AlphaFoldDB" id="A0A5E3ZX19"/>
<dbReference type="EMBL" id="LR584267">
    <property type="protein sequence ID" value="VHO00454.1"/>
    <property type="molecule type" value="Genomic_DNA"/>
</dbReference>
<evidence type="ECO:0000256" key="1">
    <source>
        <dbReference type="SAM" id="SignalP"/>
    </source>
</evidence>
<reference evidence="2 3" key="1">
    <citation type="submission" date="2019-04" db="EMBL/GenBank/DDBJ databases">
        <authorList>
            <person name="Seth-Smith MB H."/>
            <person name="Seth-Smith H."/>
        </authorList>
    </citation>
    <scope>NUCLEOTIDE SEQUENCE [LARGE SCALE GENOMIC DNA]</scope>
    <source>
        <strain evidence="2">USB-603019</strain>
    </source>
</reference>
<feature type="signal peptide" evidence="1">
    <location>
        <begin position="1"/>
        <end position="21"/>
    </location>
</feature>
<protein>
    <submittedName>
        <fullName evidence="2">Uncharacterized protein</fullName>
    </submittedName>
</protein>
<gene>
    <name evidence="2" type="ORF">LC603019_00762</name>
</gene>
<name>A0A5E3ZX19_9ACTN</name>
<dbReference type="Proteomes" id="UP000324288">
    <property type="component" value="Chromosome"/>
</dbReference>
<evidence type="ECO:0000313" key="3">
    <source>
        <dbReference type="Proteomes" id="UP000324288"/>
    </source>
</evidence>
<organism evidence="2 3">
    <name type="scientific">Lawsonella clevelandensis</name>
    <dbReference type="NCBI Taxonomy" id="1528099"/>
    <lineage>
        <taxon>Bacteria</taxon>
        <taxon>Bacillati</taxon>
        <taxon>Actinomycetota</taxon>
        <taxon>Actinomycetes</taxon>
        <taxon>Mycobacteriales</taxon>
        <taxon>Lawsonellaceae</taxon>
        <taxon>Lawsonella</taxon>
    </lineage>
</organism>